<dbReference type="InterPro" id="IPR013103">
    <property type="entry name" value="RVT_2"/>
</dbReference>
<dbReference type="AlphaFoldDB" id="A0A6L2LR48"/>
<dbReference type="InterPro" id="IPR057670">
    <property type="entry name" value="SH3_retrovirus"/>
</dbReference>
<reference evidence="4" key="1">
    <citation type="journal article" date="2019" name="Sci. Rep.">
        <title>Draft genome of Tanacetum cinerariifolium, the natural source of mosquito coil.</title>
        <authorList>
            <person name="Yamashiro T."/>
            <person name="Shiraishi A."/>
            <person name="Satake H."/>
            <person name="Nakayama K."/>
        </authorList>
    </citation>
    <scope>NUCLEOTIDE SEQUENCE</scope>
</reference>
<accession>A0A6L2LR48</accession>
<comment type="caution">
    <text evidence="4">The sequence shown here is derived from an EMBL/GenBank/DDBJ whole genome shotgun (WGS) entry which is preliminary data.</text>
</comment>
<feature type="region of interest" description="Disordered" evidence="1">
    <location>
        <begin position="125"/>
        <end position="151"/>
    </location>
</feature>
<evidence type="ECO:0000259" key="3">
    <source>
        <dbReference type="Pfam" id="PF25597"/>
    </source>
</evidence>
<dbReference type="Pfam" id="PF25597">
    <property type="entry name" value="SH3_retrovirus"/>
    <property type="match status" value="1"/>
</dbReference>
<feature type="domain" description="Reverse transcriptase Ty1/copia-type" evidence="2">
    <location>
        <begin position="919"/>
        <end position="975"/>
    </location>
</feature>
<feature type="compositionally biased region" description="Polar residues" evidence="1">
    <location>
        <begin position="134"/>
        <end position="151"/>
    </location>
</feature>
<evidence type="ECO:0000256" key="1">
    <source>
        <dbReference type="SAM" id="MobiDB-lite"/>
    </source>
</evidence>
<protein>
    <submittedName>
        <fullName evidence="4">Retrovirus-related Pol polyprotein from transposon TNT 1-94</fullName>
    </submittedName>
</protein>
<dbReference type="Pfam" id="PF07727">
    <property type="entry name" value="RVT_2"/>
    <property type="match status" value="1"/>
</dbReference>
<name>A0A6L2LR48_TANCI</name>
<evidence type="ECO:0000313" key="4">
    <source>
        <dbReference type="EMBL" id="GEU62952.1"/>
    </source>
</evidence>
<evidence type="ECO:0000259" key="2">
    <source>
        <dbReference type="Pfam" id="PF07727"/>
    </source>
</evidence>
<feature type="domain" description="Retroviral polymerase SH3-like" evidence="3">
    <location>
        <begin position="734"/>
        <end position="776"/>
    </location>
</feature>
<organism evidence="4">
    <name type="scientific">Tanacetum cinerariifolium</name>
    <name type="common">Dalmatian daisy</name>
    <name type="synonym">Chrysanthemum cinerariifolium</name>
    <dbReference type="NCBI Taxonomy" id="118510"/>
    <lineage>
        <taxon>Eukaryota</taxon>
        <taxon>Viridiplantae</taxon>
        <taxon>Streptophyta</taxon>
        <taxon>Embryophyta</taxon>
        <taxon>Tracheophyta</taxon>
        <taxon>Spermatophyta</taxon>
        <taxon>Magnoliopsida</taxon>
        <taxon>eudicotyledons</taxon>
        <taxon>Gunneridae</taxon>
        <taxon>Pentapetalae</taxon>
        <taxon>asterids</taxon>
        <taxon>campanulids</taxon>
        <taxon>Asterales</taxon>
        <taxon>Asteraceae</taxon>
        <taxon>Asteroideae</taxon>
        <taxon>Anthemideae</taxon>
        <taxon>Anthemidinae</taxon>
        <taxon>Tanacetum</taxon>
    </lineage>
</organism>
<dbReference type="EMBL" id="BKCJ010004763">
    <property type="protein sequence ID" value="GEU62952.1"/>
    <property type="molecule type" value="Genomic_DNA"/>
</dbReference>
<proteinExistence type="predicted"/>
<sequence>MLEKSMYESWASCVRLFIKGKIHGRMMLDSIDNGLLVYPTVKENRQTRPKKYSKHREAQQLQDDCDVQTTNIILHGLPPDVYLDPIALVANSLTLYNPSQSPQHSGSLMYPPPQQITLVYAAPVHHQHHHTPVNPEQHSVSHQPFVSSSTTQQSQAEFPQLDSSLAVPMFQQGEDQIECINKAMAFLSAIASSFPSSNNQLRISSNPINQATIQDGRVTVQQVQGRQNQSYAGSGNRGIATTSKKFFCNHGISEALVAHKIISQNSAFQTKDLDAYDSDCDDLSSVKAILMDVQEMQYSKQTYTYDFQDNKTHSDSNTIFYSQYLQESQNAIIQDTNSFAPNDLLVLSLVEQMTDHVAHLDKENQTNKMINESLTAELVRYKKRVTIFEQRLNRIQPKLYDGSVIAKEHTMIYVTDDEETLISKEGSRSKMLDKQNDPISIEKKINISPIEYSKLNKIKEDFGKHFVTKKELSPKQAFWLKHSSLSETPVKSHTPVRIKVPSELPKLQEKDTVIRKLKDIIKYLMEKEGVENIKKDIDEIETINTELEHSMSVENSDLNAQLQEKVFVITTLKNKLRKLKGKNVVDTVVSKPNATIAPGMFNLDIKPISPRLKNNRDAHEETTIAPVVTPASGILVYSRRPKATRSVGSSSKVKIVESITSNSKEPKKSWGSTVSDVPSFSLNDCSKFLGIIRFENDHIAKIIGYEDYQMGNITISQVYYMEGLGHNLFSMDLGKLKPKADIRIFVGYAPAKKAFRIYNKRTRMIIETIHVDFDKLTAIASEQFILGPRPKLLTLGIIRSGLVPNISSLTLHVSPIKNDWEILFELMFDEYLNPPPCVDPQVLIVIALELAVSTGTPFLMTIDQDAPSISTSQIPSEKSSPVIPLGVQEADHDIKVAHIDNNPFVEFLIPETNSKESATQDVYVSQPDGFVEPENPNHVYKLKKALYGLKQAPRAWYDLLSSFLLFQKFPKAPSIQHCSSDVMDSFIALAAFADADHAGCQDTRKSTSGSIHLLDIFTKPLARERFEFLIKNLGMQSMFPKTLKKLADEDDE</sequence>
<gene>
    <name evidence="4" type="ORF">Tci_034930</name>
</gene>